<gene>
    <name evidence="1" type="ORF">G6M86_27230</name>
</gene>
<organism evidence="1 2">
    <name type="scientific">Agrobacterium tumefaciens</name>
    <dbReference type="NCBI Taxonomy" id="358"/>
    <lineage>
        <taxon>Bacteria</taxon>
        <taxon>Pseudomonadati</taxon>
        <taxon>Pseudomonadota</taxon>
        <taxon>Alphaproteobacteria</taxon>
        <taxon>Hyphomicrobiales</taxon>
        <taxon>Rhizobiaceae</taxon>
        <taxon>Rhizobium/Agrobacterium group</taxon>
        <taxon>Agrobacterium</taxon>
        <taxon>Agrobacterium tumefaciens complex</taxon>
    </lineage>
</organism>
<dbReference type="RefSeq" id="WP_333722542.1">
    <property type="nucleotide sequence ID" value="NZ_CP049219.1"/>
</dbReference>
<sequence>MTLEHHIEELRAELRNCWDREERREIEAELEAAIAELNIWIEELTQDLRDWKPPF</sequence>
<keyword evidence="1" id="KW-0614">Plasmid</keyword>
<evidence type="ECO:0000313" key="1">
    <source>
        <dbReference type="EMBL" id="QTG16994.1"/>
    </source>
</evidence>
<geneLocation type="plasmid" evidence="1 2">
    <name>pQ15_94_2</name>
</geneLocation>
<dbReference type="Proteomes" id="UP000663946">
    <property type="component" value="Plasmid pQ15_94_2"/>
</dbReference>
<protein>
    <submittedName>
        <fullName evidence="1">Uncharacterized protein</fullName>
    </submittedName>
</protein>
<reference evidence="1" key="1">
    <citation type="submission" date="2020-02" db="EMBL/GenBank/DDBJ databases">
        <title>Unexpected conservation and global transmission of agrobacterial virulence plasmids.</title>
        <authorList>
            <person name="Weisberg A.J."/>
            <person name="Davis E.W. II"/>
            <person name="Tabima J.R."/>
            <person name="Belcher M.S."/>
            <person name="Miller M."/>
            <person name="Kuo C.-H."/>
            <person name="Loper J.E."/>
            <person name="Grunwald N.J."/>
            <person name="Putnam M.L."/>
            <person name="Chang J.H."/>
        </authorList>
    </citation>
    <scope>NUCLEOTIDE SEQUENCE</scope>
    <source>
        <strain evidence="1">Q15/94</strain>
        <plasmid evidence="1">pQ15_94_2</plasmid>
    </source>
</reference>
<dbReference type="EMBL" id="CP049219">
    <property type="protein sequence ID" value="QTG16994.1"/>
    <property type="molecule type" value="Genomic_DNA"/>
</dbReference>
<accession>A0AAJ4TDC6</accession>
<evidence type="ECO:0000313" key="2">
    <source>
        <dbReference type="Proteomes" id="UP000663946"/>
    </source>
</evidence>
<proteinExistence type="predicted"/>
<dbReference type="AlphaFoldDB" id="A0AAJ4TDC6"/>
<name>A0AAJ4TDC6_AGRTU</name>